<gene>
    <name evidence="1" type="ORF">C7999DRAFT_14749</name>
</gene>
<evidence type="ECO:0000313" key="1">
    <source>
        <dbReference type="EMBL" id="KAK4247177.1"/>
    </source>
</evidence>
<accession>A0AAN7CTX7</accession>
<keyword evidence="2" id="KW-1185">Reference proteome</keyword>
<organism evidence="1 2">
    <name type="scientific">Corynascus novoguineensis</name>
    <dbReference type="NCBI Taxonomy" id="1126955"/>
    <lineage>
        <taxon>Eukaryota</taxon>
        <taxon>Fungi</taxon>
        <taxon>Dikarya</taxon>
        <taxon>Ascomycota</taxon>
        <taxon>Pezizomycotina</taxon>
        <taxon>Sordariomycetes</taxon>
        <taxon>Sordariomycetidae</taxon>
        <taxon>Sordariales</taxon>
        <taxon>Chaetomiaceae</taxon>
        <taxon>Corynascus</taxon>
    </lineage>
</organism>
<evidence type="ECO:0000313" key="2">
    <source>
        <dbReference type="Proteomes" id="UP001303647"/>
    </source>
</evidence>
<reference evidence="1" key="1">
    <citation type="journal article" date="2023" name="Mol. Phylogenet. Evol.">
        <title>Genome-scale phylogeny and comparative genomics of the fungal order Sordariales.</title>
        <authorList>
            <person name="Hensen N."/>
            <person name="Bonometti L."/>
            <person name="Westerberg I."/>
            <person name="Brannstrom I.O."/>
            <person name="Guillou S."/>
            <person name="Cros-Aarteil S."/>
            <person name="Calhoun S."/>
            <person name="Haridas S."/>
            <person name="Kuo A."/>
            <person name="Mondo S."/>
            <person name="Pangilinan J."/>
            <person name="Riley R."/>
            <person name="LaButti K."/>
            <person name="Andreopoulos B."/>
            <person name="Lipzen A."/>
            <person name="Chen C."/>
            <person name="Yan M."/>
            <person name="Daum C."/>
            <person name="Ng V."/>
            <person name="Clum A."/>
            <person name="Steindorff A."/>
            <person name="Ohm R.A."/>
            <person name="Martin F."/>
            <person name="Silar P."/>
            <person name="Natvig D.O."/>
            <person name="Lalanne C."/>
            <person name="Gautier V."/>
            <person name="Ament-Velasquez S.L."/>
            <person name="Kruys A."/>
            <person name="Hutchinson M.I."/>
            <person name="Powell A.J."/>
            <person name="Barry K."/>
            <person name="Miller A.N."/>
            <person name="Grigoriev I.V."/>
            <person name="Debuchy R."/>
            <person name="Gladieux P."/>
            <person name="Hiltunen Thoren M."/>
            <person name="Johannesson H."/>
        </authorList>
    </citation>
    <scope>NUCLEOTIDE SEQUENCE</scope>
    <source>
        <strain evidence="1">CBS 359.72</strain>
    </source>
</reference>
<name>A0AAN7CTX7_9PEZI</name>
<reference evidence="1" key="2">
    <citation type="submission" date="2023-05" db="EMBL/GenBank/DDBJ databases">
        <authorList>
            <consortium name="Lawrence Berkeley National Laboratory"/>
            <person name="Steindorff A."/>
            <person name="Hensen N."/>
            <person name="Bonometti L."/>
            <person name="Westerberg I."/>
            <person name="Brannstrom I.O."/>
            <person name="Guillou S."/>
            <person name="Cros-Aarteil S."/>
            <person name="Calhoun S."/>
            <person name="Haridas S."/>
            <person name="Kuo A."/>
            <person name="Mondo S."/>
            <person name="Pangilinan J."/>
            <person name="Riley R."/>
            <person name="Labutti K."/>
            <person name="Andreopoulos B."/>
            <person name="Lipzen A."/>
            <person name="Chen C."/>
            <person name="Yanf M."/>
            <person name="Daum C."/>
            <person name="Ng V."/>
            <person name="Clum A."/>
            <person name="Ohm R."/>
            <person name="Martin F."/>
            <person name="Silar P."/>
            <person name="Natvig D."/>
            <person name="Lalanne C."/>
            <person name="Gautier V."/>
            <person name="Ament-Velasquez S.L."/>
            <person name="Kruys A."/>
            <person name="Hutchinson M.I."/>
            <person name="Powell A.J."/>
            <person name="Barry K."/>
            <person name="Miller A.N."/>
            <person name="Grigoriev I.V."/>
            <person name="Debuchy R."/>
            <person name="Gladieux P."/>
            <person name="Thoren M.H."/>
            <person name="Johannesson H."/>
        </authorList>
    </citation>
    <scope>NUCLEOTIDE SEQUENCE</scope>
    <source>
        <strain evidence="1">CBS 359.72</strain>
    </source>
</reference>
<dbReference type="Proteomes" id="UP001303647">
    <property type="component" value="Unassembled WGS sequence"/>
</dbReference>
<dbReference type="AlphaFoldDB" id="A0AAN7CTX7"/>
<sequence length="101" mass="10865">MCTYTTHIRVCARCAREDTVLISEQLCQVAKASGVFGSCLEGVLYQRDATGHRCWQCKESVRVAVAAAVIGAGVAAGGRFVGGRRARTTMTMPATGRRRGW</sequence>
<protein>
    <submittedName>
        <fullName evidence="1">Uncharacterized protein</fullName>
    </submittedName>
</protein>
<proteinExistence type="predicted"/>
<comment type="caution">
    <text evidence="1">The sequence shown here is derived from an EMBL/GenBank/DDBJ whole genome shotgun (WGS) entry which is preliminary data.</text>
</comment>
<dbReference type="EMBL" id="MU857659">
    <property type="protein sequence ID" value="KAK4247177.1"/>
    <property type="molecule type" value="Genomic_DNA"/>
</dbReference>